<reference evidence="2" key="1">
    <citation type="submission" date="2020-08" db="EMBL/GenBank/DDBJ databases">
        <title>Spodoptera exigua strain:BAW_Kor-Di-RS1 Genome sequencing and assembly.</title>
        <authorList>
            <person name="Kim J."/>
            <person name="Nam H.Y."/>
            <person name="Kwon M."/>
            <person name="Choi J.H."/>
            <person name="Cho S.R."/>
            <person name="Kim G.-H."/>
        </authorList>
    </citation>
    <scope>NUCLEOTIDE SEQUENCE</scope>
    <source>
        <strain evidence="2">BAW_Kor-Di-RS1</strain>
        <tissue evidence="2">Whole-body</tissue>
    </source>
</reference>
<evidence type="ECO:0000313" key="3">
    <source>
        <dbReference type="Proteomes" id="UP000648187"/>
    </source>
</evidence>
<dbReference type="Proteomes" id="UP000648187">
    <property type="component" value="Unassembled WGS sequence"/>
</dbReference>
<dbReference type="AlphaFoldDB" id="A0A835G6Z4"/>
<feature type="compositionally biased region" description="Polar residues" evidence="1">
    <location>
        <begin position="244"/>
        <end position="253"/>
    </location>
</feature>
<comment type="caution">
    <text evidence="2">The sequence shown here is derived from an EMBL/GenBank/DDBJ whole genome shotgun (WGS) entry which is preliminary data.</text>
</comment>
<sequence length="863" mass="92813">MRSRTPTERGARGSALVTPNLPRPDPPRLPARAPPPPCPTLGDPAPPCPTPGAEAPSHPASSHPASSRLASRALVRPRRTRATDTAAAQAGLAAWSTLRRARTGTPCRTGSPCRQSRPRRRARRPARPAPARRAGGAARARGARRRRRPASRCGAATRRRRSRPPARGGRATRRRPPRAAPSAAPGPPATRRRPAAGAPCWPGSATRRSPRAPTARRPSTRCRTATVLRHARHTFIMLTPAAQPPTTYSSRRSGTAAAPAWDTGPGRRARPAQRPSLSAATESSSAWPSEPPSAYNVSPSTAAGNRARGPRMSGSALHSFCAASYASAERSTRARSYPPSTSRRAPSTAAPSAARPAPMRARPPPSSRAPPSGPPRATPPPPGTSGASPRAAGSSPQSRSAPSRSTYSRCVREHSSSSCTARHRSSLPTDVYNILIVQTSIIPSYINILRICFFENPRKISFIYTYVTILTSASTACLSRSQTSAASATAKAVSSPPSALVSRSSSMRISGSVARAPLLHTSSNCNTGTNSRGAARRRAGRPRDTHVLRDVGVQRGHVVVGQVGQRAQLQAVGGRQAAQQRGRQVGPHGLEAQAPGGAVQAARGARVAHAQAARVHVVHQRRQRVRVHVGHAAGGRRGAGRGQRGQRLQQVGRRGRQHGAMHGQLGAAGQQHGVVVLPRLAQRVQRAQHARRRRLVAQRQRVLQRVARRLRAVRPVCRRPVTLLARRVYVILILLTHRQQYIRMYLGLVIRDKNLSRLYIFKQQILSQLKRNLLITISISFHTQSIEQTNVLTFMTSIEVGAIITSIQQNKMTVSDHDDSATCSEYSVPSDCENEQGHWMESNRGSTCTGNDIPADQCRSAIS</sequence>
<organism evidence="2 3">
    <name type="scientific">Spodoptera exigua</name>
    <name type="common">Beet armyworm</name>
    <name type="synonym">Noctua fulgens</name>
    <dbReference type="NCBI Taxonomy" id="7107"/>
    <lineage>
        <taxon>Eukaryota</taxon>
        <taxon>Metazoa</taxon>
        <taxon>Ecdysozoa</taxon>
        <taxon>Arthropoda</taxon>
        <taxon>Hexapoda</taxon>
        <taxon>Insecta</taxon>
        <taxon>Pterygota</taxon>
        <taxon>Neoptera</taxon>
        <taxon>Endopterygota</taxon>
        <taxon>Lepidoptera</taxon>
        <taxon>Glossata</taxon>
        <taxon>Ditrysia</taxon>
        <taxon>Noctuoidea</taxon>
        <taxon>Noctuidae</taxon>
        <taxon>Amphipyrinae</taxon>
        <taxon>Spodoptera</taxon>
    </lineage>
</organism>
<gene>
    <name evidence="2" type="ORF">HW555_012480</name>
</gene>
<feature type="compositionally biased region" description="Low complexity" evidence="1">
    <location>
        <begin position="195"/>
        <end position="224"/>
    </location>
</feature>
<feature type="region of interest" description="Disordered" evidence="1">
    <location>
        <begin position="1"/>
        <end position="224"/>
    </location>
</feature>
<feature type="compositionally biased region" description="Pro residues" evidence="1">
    <location>
        <begin position="21"/>
        <end position="50"/>
    </location>
</feature>
<evidence type="ECO:0000313" key="2">
    <source>
        <dbReference type="EMBL" id="KAF9407524.1"/>
    </source>
</evidence>
<feature type="compositionally biased region" description="Basic residues" evidence="1">
    <location>
        <begin position="116"/>
        <end position="126"/>
    </location>
</feature>
<keyword evidence="3" id="KW-1185">Reference proteome</keyword>
<feature type="compositionally biased region" description="Pro residues" evidence="1">
    <location>
        <begin position="361"/>
        <end position="383"/>
    </location>
</feature>
<feature type="compositionally biased region" description="Basic residues" evidence="1">
    <location>
        <begin position="157"/>
        <end position="177"/>
    </location>
</feature>
<feature type="compositionally biased region" description="Low complexity" evidence="1">
    <location>
        <begin position="272"/>
        <end position="294"/>
    </location>
</feature>
<feature type="region of interest" description="Disordered" evidence="1">
    <location>
        <begin position="238"/>
        <end position="314"/>
    </location>
</feature>
<feature type="compositionally biased region" description="Low complexity" evidence="1">
    <location>
        <begin position="334"/>
        <end position="360"/>
    </location>
</feature>
<dbReference type="EMBL" id="JACKWZ010000462">
    <property type="protein sequence ID" value="KAF9407524.1"/>
    <property type="molecule type" value="Genomic_DNA"/>
</dbReference>
<feature type="compositionally biased region" description="Basic residues" evidence="1">
    <location>
        <begin position="141"/>
        <end position="150"/>
    </location>
</feature>
<evidence type="ECO:0000256" key="1">
    <source>
        <dbReference type="SAM" id="MobiDB-lite"/>
    </source>
</evidence>
<feature type="compositionally biased region" description="Polar residues" evidence="1">
    <location>
        <begin position="520"/>
        <end position="531"/>
    </location>
</feature>
<dbReference type="PANTHER" id="PTHR24216">
    <property type="entry name" value="PAXILLIN-RELATED"/>
    <property type="match status" value="1"/>
</dbReference>
<feature type="region of interest" description="Disordered" evidence="1">
    <location>
        <begin position="328"/>
        <end position="409"/>
    </location>
</feature>
<accession>A0A835G6Z4</accession>
<dbReference type="PANTHER" id="PTHR24216:SF65">
    <property type="entry name" value="PAXILLIN-LIKE PROTEIN 1"/>
    <property type="match status" value="1"/>
</dbReference>
<name>A0A835G6Z4_SPOEX</name>
<feature type="region of interest" description="Disordered" evidence="1">
    <location>
        <begin position="520"/>
        <end position="543"/>
    </location>
</feature>
<protein>
    <submittedName>
        <fullName evidence="2">Uncharacterized protein</fullName>
    </submittedName>
</protein>
<feature type="compositionally biased region" description="Low complexity" evidence="1">
    <location>
        <begin position="55"/>
        <end position="74"/>
    </location>
</feature>
<feature type="compositionally biased region" description="Basic and acidic residues" evidence="1">
    <location>
        <begin position="1"/>
        <end position="11"/>
    </location>
</feature>
<feature type="compositionally biased region" description="Low complexity" evidence="1">
    <location>
        <begin position="384"/>
        <end position="406"/>
    </location>
</feature>
<feature type="compositionally biased region" description="Low complexity" evidence="1">
    <location>
        <begin position="129"/>
        <end position="140"/>
    </location>
</feature>
<feature type="compositionally biased region" description="Low complexity" evidence="1">
    <location>
        <begin position="83"/>
        <end position="97"/>
    </location>
</feature>
<proteinExistence type="predicted"/>